<dbReference type="InterPro" id="IPR036388">
    <property type="entry name" value="WH-like_DNA-bd_sf"/>
</dbReference>
<dbReference type="InterPro" id="IPR036390">
    <property type="entry name" value="WH_DNA-bd_sf"/>
</dbReference>
<dbReference type="PROSITE" id="PS01117">
    <property type="entry name" value="HTH_MARR_1"/>
    <property type="match status" value="1"/>
</dbReference>
<dbReference type="Pfam" id="PF01047">
    <property type="entry name" value="MarR"/>
    <property type="match status" value="1"/>
</dbReference>
<dbReference type="SUPFAM" id="SSF46785">
    <property type="entry name" value="Winged helix' DNA-binding domain"/>
    <property type="match status" value="1"/>
</dbReference>
<reference evidence="5 6" key="1">
    <citation type="journal article" date="2019" name="Int. J. Syst. Evol. Microbiol.">
        <title>The Global Catalogue of Microorganisms (GCM) 10K type strain sequencing project: providing services to taxonomists for standard genome sequencing and annotation.</title>
        <authorList>
            <consortium name="The Broad Institute Genomics Platform"/>
            <consortium name="The Broad Institute Genome Sequencing Center for Infectious Disease"/>
            <person name="Wu L."/>
            <person name="Ma J."/>
        </authorList>
    </citation>
    <scope>NUCLEOTIDE SEQUENCE [LARGE SCALE GENOMIC DNA]</scope>
    <source>
        <strain evidence="5 6">JCM 5067</strain>
    </source>
</reference>
<dbReference type="RefSeq" id="WP_425543951.1">
    <property type="nucleotide sequence ID" value="NZ_BAAACA010000037.1"/>
</dbReference>
<dbReference type="EMBL" id="BAAACA010000037">
    <property type="protein sequence ID" value="GAA0615608.1"/>
    <property type="molecule type" value="Genomic_DNA"/>
</dbReference>
<dbReference type="SMART" id="SM00347">
    <property type="entry name" value="HTH_MARR"/>
    <property type="match status" value="1"/>
</dbReference>
<feature type="domain" description="HTH marR-type" evidence="4">
    <location>
        <begin position="16"/>
        <end position="146"/>
    </location>
</feature>
<dbReference type="Gene3D" id="1.10.10.10">
    <property type="entry name" value="Winged helix-like DNA-binding domain superfamily/Winged helix DNA-binding domain"/>
    <property type="match status" value="1"/>
</dbReference>
<dbReference type="InterPro" id="IPR000835">
    <property type="entry name" value="HTH_MarR-typ"/>
</dbReference>
<evidence type="ECO:0000256" key="1">
    <source>
        <dbReference type="ARBA" id="ARBA00023015"/>
    </source>
</evidence>
<dbReference type="InterPro" id="IPR039422">
    <property type="entry name" value="MarR/SlyA-like"/>
</dbReference>
<dbReference type="PRINTS" id="PR00598">
    <property type="entry name" value="HTHMARR"/>
</dbReference>
<evidence type="ECO:0000259" key="4">
    <source>
        <dbReference type="PROSITE" id="PS50995"/>
    </source>
</evidence>
<gene>
    <name evidence="5" type="ORF">GCM10010394_51990</name>
</gene>
<dbReference type="Proteomes" id="UP001500668">
    <property type="component" value="Unassembled WGS sequence"/>
</dbReference>
<keyword evidence="2" id="KW-0238">DNA-binding</keyword>
<dbReference type="PANTHER" id="PTHR33164:SF99">
    <property type="entry name" value="MARR FAMILY REGULATORY PROTEIN"/>
    <property type="match status" value="1"/>
</dbReference>
<protein>
    <submittedName>
        <fullName evidence="5">MarR family transcriptional regulator</fullName>
    </submittedName>
</protein>
<evidence type="ECO:0000256" key="3">
    <source>
        <dbReference type="ARBA" id="ARBA00023163"/>
    </source>
</evidence>
<organism evidence="5 6">
    <name type="scientific">Streptomyces crystallinus</name>
    <dbReference type="NCBI Taxonomy" id="68191"/>
    <lineage>
        <taxon>Bacteria</taxon>
        <taxon>Bacillati</taxon>
        <taxon>Actinomycetota</taxon>
        <taxon>Actinomycetes</taxon>
        <taxon>Kitasatosporales</taxon>
        <taxon>Streptomycetaceae</taxon>
        <taxon>Streptomyces</taxon>
    </lineage>
</organism>
<keyword evidence="6" id="KW-1185">Reference proteome</keyword>
<dbReference type="PROSITE" id="PS50995">
    <property type="entry name" value="HTH_MARR_2"/>
    <property type="match status" value="1"/>
</dbReference>
<evidence type="ECO:0000256" key="2">
    <source>
        <dbReference type="ARBA" id="ARBA00023125"/>
    </source>
</evidence>
<accession>A0ABN1GP64</accession>
<keyword evidence="1" id="KW-0805">Transcription regulation</keyword>
<comment type="caution">
    <text evidence="5">The sequence shown here is derived from an EMBL/GenBank/DDBJ whole genome shotgun (WGS) entry which is preliminary data.</text>
</comment>
<proteinExistence type="predicted"/>
<evidence type="ECO:0000313" key="5">
    <source>
        <dbReference type="EMBL" id="GAA0615608.1"/>
    </source>
</evidence>
<name>A0ABN1GP64_9ACTN</name>
<evidence type="ECO:0000313" key="6">
    <source>
        <dbReference type="Proteomes" id="UP001500668"/>
    </source>
</evidence>
<sequence>MSGTSRPAAVTDAVTNDALMDALWDSLADYYGDFTTAAAEAGLTASQAKALTVLRRGPAAMRSLATTLHCDASNVTGIVDRLESRGLVRREPSPTDRRVKNVLLTEEGVRAVETVRAGMHGTHSALDALAGADRGALHELLRRLFTGPGARSGRGPGTVG</sequence>
<dbReference type="PANTHER" id="PTHR33164">
    <property type="entry name" value="TRANSCRIPTIONAL REGULATOR, MARR FAMILY"/>
    <property type="match status" value="1"/>
</dbReference>
<keyword evidence="3" id="KW-0804">Transcription</keyword>
<dbReference type="InterPro" id="IPR023187">
    <property type="entry name" value="Tscrpt_reg_MarR-type_CS"/>
</dbReference>